<dbReference type="WBParaSite" id="maker-PairedContig_5534-snap-gene-0.5-mRNA-1">
    <property type="protein sequence ID" value="maker-PairedContig_5534-snap-gene-0.5-mRNA-1"/>
    <property type="gene ID" value="maker-PairedContig_5534-snap-gene-0.5"/>
</dbReference>
<dbReference type="STRING" id="6293.A0A1I8EWL1"/>
<dbReference type="SUPFAM" id="SSF52799">
    <property type="entry name" value="(Phosphotyrosine protein) phosphatases II"/>
    <property type="match status" value="1"/>
</dbReference>
<sequence>MESSTARRPTPAYFKPAPSEIQYGRMSFLITDRPSDLTINTYIELEKHNARAVVRVCEPTYATTPLIVNGIDVLDWEFDDGSTPPPEQKKISNYIQINALLALCSRIGSSSSTCSYCAYGSWYEIRRAVDLIRRHRRGVLNQKQLNFLQKYRSTRQLRKLRYNVEGKPTKCSLT</sequence>
<evidence type="ECO:0000313" key="1">
    <source>
        <dbReference type="WBParaSite" id="maker-PairedContig_5534-snap-gene-0.5-mRNA-1"/>
    </source>
</evidence>
<dbReference type="AlphaFoldDB" id="A0A1I8EWL1"/>
<dbReference type="InterPro" id="IPR029021">
    <property type="entry name" value="Prot-tyrosine_phosphatase-like"/>
</dbReference>
<name>A0A1I8EWL1_WUCBA</name>
<protein>
    <submittedName>
        <fullName evidence="1">Uncharacterized protein</fullName>
    </submittedName>
</protein>
<dbReference type="InterPro" id="IPR050561">
    <property type="entry name" value="PTP"/>
</dbReference>
<organism evidence="1">
    <name type="scientific">Wuchereria bancrofti</name>
    <dbReference type="NCBI Taxonomy" id="6293"/>
    <lineage>
        <taxon>Eukaryota</taxon>
        <taxon>Metazoa</taxon>
        <taxon>Ecdysozoa</taxon>
        <taxon>Nematoda</taxon>
        <taxon>Chromadorea</taxon>
        <taxon>Rhabditida</taxon>
        <taxon>Spirurina</taxon>
        <taxon>Spiruromorpha</taxon>
        <taxon>Filarioidea</taxon>
        <taxon>Onchocercidae</taxon>
        <taxon>Wuchereria</taxon>
    </lineage>
</organism>
<proteinExistence type="predicted"/>
<dbReference type="PANTHER" id="PTHR23339">
    <property type="entry name" value="TYROSINE SPECIFIC PROTEIN PHOSPHATASE AND DUAL SPECIFICITY PROTEIN PHOSPHATASE"/>
    <property type="match status" value="1"/>
</dbReference>
<dbReference type="Gene3D" id="3.90.190.10">
    <property type="entry name" value="Protein tyrosine phosphatase superfamily"/>
    <property type="match status" value="1"/>
</dbReference>
<accession>A0A1I8EWL1</accession>
<reference evidence="1" key="1">
    <citation type="submission" date="2016-11" db="UniProtKB">
        <authorList>
            <consortium name="WormBaseParasite"/>
        </authorList>
    </citation>
    <scope>IDENTIFICATION</scope>
    <source>
        <strain evidence="1">pt0022</strain>
    </source>
</reference>